<feature type="transmembrane region" description="Helical" evidence="1">
    <location>
        <begin position="53"/>
        <end position="75"/>
    </location>
</feature>
<keyword evidence="1" id="KW-0812">Transmembrane</keyword>
<evidence type="ECO:0000313" key="2">
    <source>
        <dbReference type="EMBL" id="KAK8837697.1"/>
    </source>
</evidence>
<evidence type="ECO:0000256" key="1">
    <source>
        <dbReference type="SAM" id="Phobius"/>
    </source>
</evidence>
<feature type="transmembrane region" description="Helical" evidence="1">
    <location>
        <begin position="246"/>
        <end position="264"/>
    </location>
</feature>
<feature type="transmembrane region" description="Helical" evidence="1">
    <location>
        <begin position="141"/>
        <end position="167"/>
    </location>
</feature>
<feature type="transmembrane region" description="Helical" evidence="1">
    <location>
        <begin position="107"/>
        <end position="129"/>
    </location>
</feature>
<keyword evidence="3" id="KW-1185">Reference proteome</keyword>
<reference evidence="2 3" key="1">
    <citation type="submission" date="2024-04" db="EMBL/GenBank/DDBJ databases">
        <title>Tritrichomonas musculus Genome.</title>
        <authorList>
            <person name="Alves-Ferreira E."/>
            <person name="Grigg M."/>
            <person name="Lorenzi H."/>
            <person name="Galac M."/>
        </authorList>
    </citation>
    <scope>NUCLEOTIDE SEQUENCE [LARGE SCALE GENOMIC DNA]</scope>
    <source>
        <strain evidence="2 3">EAF2021</strain>
    </source>
</reference>
<gene>
    <name evidence="2" type="ORF">M9Y10_036232</name>
</gene>
<proteinExistence type="predicted"/>
<feature type="transmembrane region" description="Helical" evidence="1">
    <location>
        <begin position="284"/>
        <end position="303"/>
    </location>
</feature>
<keyword evidence="1" id="KW-0472">Membrane</keyword>
<evidence type="ECO:0008006" key="4">
    <source>
        <dbReference type="Google" id="ProtNLM"/>
    </source>
</evidence>
<sequence>MNEEEFAPDSEKNLESLLLSLQSNQNSESANFTAANRFRFCHDIITLSKIPNFLINLISFLIFIIYDFTICLQAIPFHWFESLSPNQFLEDPTSLNFIFSELLVQQISFAMILVILLFVIFQWISLFLYDPNLHLSRIKASILYFSFNYLPFILSPIIGTFFGSLVLATSGDSTQNTSIFYALILPIAYLFLLLNYSIFNSTCEYNLIIGKALFSFFSPPFHTVDAMVMFFIAFFTAFILDHQKSILTISAAVSLIWGVSVFFIKRQNAYVSYFSNVCFRKLPIDAIVFGFLTIINIWFSIPYQFLFDLWVTLMLFDFGASVLIMRFYYLTTKIVFEHVSGCNFNPAKINKSIDALNFLRYGIMFKFSEAVDRDFLSWSLTHFCSEALIVDTVRICLALSIPLNEMPLQRFSLAPHHLTSMKFISFQLDQFRKFQSDDSSPLVKIAITELQREGESLKSMSDSDVEHHSITWLGKETRRSKKLFQNFASEFQNSKMIDQLWINFCDNILFAPSKAVSPPPNAFELLPKPFSYVIKDKEQIVPPRRIIKPSSIERLTQQFANSATWSFRFWVRLTLIAFICFVISDNICYTQSMRQFAQIFSDISQLFIYGSALSYKFLKNIDSLSVLPGVNEIMSIIGINSNIANEFKSNFVLNSEEINSGKKYLNLFSSSIPSFNRTNCESMSLLLATDFEQPTTSTIEQHRCYTNMMEYYIDSVANYTNDQVDEVYKKLQVRMTDDYLALIVVFSFLTIFYIWIFVTIKKKQIKALRIIKKINTKKYEFREPGFSFSVILSIFLWLIILAVAFALFYVYFNEVKSNSSLMRDCLFQMDMVSDIARNAMAGLALIEFSILDKNNHRTFERSARRRGRLVLKSTQLLTVNGVNDSFLNVEPLVHWSTPRSDSFSVLLLDFGHMMMNGNFSVNSYNFLMLRYLIIFNISQLANETLENMMAAALFDLQGNGSSFWLASIVFLLFALITWLLLECLHLRHRLWFNGVRFIFRRELSSSPKRMRRMLKLINKEYGNILEKLPFPALICAVKNNGSLDEIVDSNEDAAFYMKLSIDQIRGQKFSEFFEDENEVKTDENRTLRFSKTSFSKNLMLVRIEDTTSILKKQESRQKFISKMRPDFEQNLPICAKMIIISFKFLAKPEACDQIEPIMRSIEEKYPDVKRITIGFTFYRAVVLVKNDIEEIQSNLIVSLKFVEEIIEKLGNVACGAMTWGEVIITPLVESEVVSVVCGEAVDRCENFLLSGEFGKCAVDNDILIGSQIESPFFVSMK</sequence>
<dbReference type="Proteomes" id="UP001470230">
    <property type="component" value="Unassembled WGS sequence"/>
</dbReference>
<accession>A0ABR2GUT6</accession>
<protein>
    <recommendedName>
        <fullName evidence="4">Guanylate cyclase domain-containing protein</fullName>
    </recommendedName>
</protein>
<name>A0ABR2GUT6_9EUKA</name>
<dbReference type="EMBL" id="JAPFFF010000058">
    <property type="protein sequence ID" value="KAK8837697.1"/>
    <property type="molecule type" value="Genomic_DNA"/>
</dbReference>
<feature type="transmembrane region" description="Helical" evidence="1">
    <location>
        <begin position="309"/>
        <end position="329"/>
    </location>
</feature>
<feature type="transmembrane region" description="Helical" evidence="1">
    <location>
        <begin position="739"/>
        <end position="758"/>
    </location>
</feature>
<feature type="transmembrane region" description="Helical" evidence="1">
    <location>
        <begin position="961"/>
        <end position="981"/>
    </location>
</feature>
<comment type="caution">
    <text evidence="2">The sequence shown here is derived from an EMBL/GenBank/DDBJ whole genome shotgun (WGS) entry which is preliminary data.</text>
</comment>
<evidence type="ECO:0000313" key="3">
    <source>
        <dbReference type="Proteomes" id="UP001470230"/>
    </source>
</evidence>
<organism evidence="2 3">
    <name type="scientific">Tritrichomonas musculus</name>
    <dbReference type="NCBI Taxonomy" id="1915356"/>
    <lineage>
        <taxon>Eukaryota</taxon>
        <taxon>Metamonada</taxon>
        <taxon>Parabasalia</taxon>
        <taxon>Tritrichomonadida</taxon>
        <taxon>Tritrichomonadidae</taxon>
        <taxon>Tritrichomonas</taxon>
    </lineage>
</organism>
<keyword evidence="1" id="KW-1133">Transmembrane helix</keyword>
<feature type="transmembrane region" description="Helical" evidence="1">
    <location>
        <begin position="220"/>
        <end position="240"/>
    </location>
</feature>
<feature type="transmembrane region" description="Helical" evidence="1">
    <location>
        <begin position="179"/>
        <end position="199"/>
    </location>
</feature>
<feature type="transmembrane region" description="Helical" evidence="1">
    <location>
        <begin position="786"/>
        <end position="812"/>
    </location>
</feature>